<dbReference type="EMBL" id="CADCWN010000143">
    <property type="protein sequence ID" value="CAA9569480.1"/>
    <property type="molecule type" value="Genomic_DNA"/>
</dbReference>
<evidence type="ECO:0000256" key="1">
    <source>
        <dbReference type="SAM" id="MobiDB-lite"/>
    </source>
</evidence>
<evidence type="ECO:0000313" key="2">
    <source>
        <dbReference type="EMBL" id="CAA9569480.1"/>
    </source>
</evidence>
<protein>
    <submittedName>
        <fullName evidence="2">Uncharacterized protein</fullName>
    </submittedName>
</protein>
<feature type="non-terminal residue" evidence="2">
    <location>
        <position position="139"/>
    </location>
</feature>
<feature type="non-terminal residue" evidence="2">
    <location>
        <position position="1"/>
    </location>
</feature>
<organism evidence="2">
    <name type="scientific">uncultured Thermomicrobiales bacterium</name>
    <dbReference type="NCBI Taxonomy" id="1645740"/>
    <lineage>
        <taxon>Bacteria</taxon>
        <taxon>Pseudomonadati</taxon>
        <taxon>Thermomicrobiota</taxon>
        <taxon>Thermomicrobia</taxon>
        <taxon>Thermomicrobiales</taxon>
        <taxon>environmental samples</taxon>
    </lineage>
</organism>
<accession>A0A6J4V598</accession>
<gene>
    <name evidence="2" type="ORF">AVDCRST_MAG18-1807</name>
</gene>
<feature type="compositionally biased region" description="Basic and acidic residues" evidence="1">
    <location>
        <begin position="72"/>
        <end position="83"/>
    </location>
</feature>
<proteinExistence type="predicted"/>
<feature type="compositionally biased region" description="Basic and acidic residues" evidence="1">
    <location>
        <begin position="50"/>
        <end position="66"/>
    </location>
</feature>
<feature type="compositionally biased region" description="Basic and acidic residues" evidence="1">
    <location>
        <begin position="1"/>
        <end position="10"/>
    </location>
</feature>
<feature type="region of interest" description="Disordered" evidence="1">
    <location>
        <begin position="1"/>
        <end position="139"/>
    </location>
</feature>
<name>A0A6J4V598_9BACT</name>
<reference evidence="2" key="1">
    <citation type="submission" date="2020-02" db="EMBL/GenBank/DDBJ databases">
        <authorList>
            <person name="Meier V. D."/>
        </authorList>
    </citation>
    <scope>NUCLEOTIDE SEQUENCE</scope>
    <source>
        <strain evidence="2">AVDCRST_MAG18</strain>
    </source>
</reference>
<sequence>GRALVRDRYRYPPGPRRPARPRFPAGAVAHALRERESRAGRPGLLESEWGDARGCRDRGWPADRGRPAPPDRAFHRAVRDRVRGAQPGWEPALRPLPGARLRRGGLHGNERRPRQRLAPRRPAPADLADRLADRSPTGR</sequence>
<dbReference type="AlphaFoldDB" id="A0A6J4V598"/>